<feature type="transmembrane region" description="Helical" evidence="1">
    <location>
        <begin position="176"/>
        <end position="194"/>
    </location>
</feature>
<evidence type="ECO:0000313" key="3">
    <source>
        <dbReference type="EMBL" id="HIZ47963.1"/>
    </source>
</evidence>
<evidence type="ECO:0000313" key="4">
    <source>
        <dbReference type="Proteomes" id="UP000824031"/>
    </source>
</evidence>
<dbReference type="InterPro" id="IPR050879">
    <property type="entry name" value="Acyltransferase_3"/>
</dbReference>
<dbReference type="PANTHER" id="PTHR23028:SF53">
    <property type="entry name" value="ACYL_TRANSF_3 DOMAIN-CONTAINING PROTEIN"/>
    <property type="match status" value="1"/>
</dbReference>
<proteinExistence type="predicted"/>
<reference evidence="3" key="1">
    <citation type="journal article" date="2021" name="PeerJ">
        <title>Extensive microbial diversity within the chicken gut microbiome revealed by metagenomics and culture.</title>
        <authorList>
            <person name="Gilroy R."/>
            <person name="Ravi A."/>
            <person name="Getino M."/>
            <person name="Pursley I."/>
            <person name="Horton D.L."/>
            <person name="Alikhan N.F."/>
            <person name="Baker D."/>
            <person name="Gharbi K."/>
            <person name="Hall N."/>
            <person name="Watson M."/>
            <person name="Adriaenssens E.M."/>
            <person name="Foster-Nyarko E."/>
            <person name="Jarju S."/>
            <person name="Secka A."/>
            <person name="Antonio M."/>
            <person name="Oren A."/>
            <person name="Chaudhuri R.R."/>
            <person name="La Ragione R."/>
            <person name="Hildebrand F."/>
            <person name="Pallen M.J."/>
        </authorList>
    </citation>
    <scope>NUCLEOTIDE SEQUENCE</scope>
    <source>
        <strain evidence="3">3436</strain>
    </source>
</reference>
<keyword evidence="1" id="KW-1133">Transmembrane helix</keyword>
<name>A0A9D2JFS6_9FIRM</name>
<reference evidence="3" key="2">
    <citation type="submission" date="2021-04" db="EMBL/GenBank/DDBJ databases">
        <authorList>
            <person name="Gilroy R."/>
        </authorList>
    </citation>
    <scope>NUCLEOTIDE SEQUENCE</scope>
    <source>
        <strain evidence="3">3436</strain>
    </source>
</reference>
<feature type="domain" description="Acyltransferase 3" evidence="2">
    <location>
        <begin position="6"/>
        <end position="335"/>
    </location>
</feature>
<dbReference type="InterPro" id="IPR002656">
    <property type="entry name" value="Acyl_transf_3_dom"/>
</dbReference>
<feature type="transmembrane region" description="Helical" evidence="1">
    <location>
        <begin position="253"/>
        <end position="270"/>
    </location>
</feature>
<gene>
    <name evidence="3" type="ORF">H9810_04515</name>
</gene>
<feature type="transmembrane region" description="Helical" evidence="1">
    <location>
        <begin position="324"/>
        <end position="343"/>
    </location>
</feature>
<dbReference type="Pfam" id="PF01757">
    <property type="entry name" value="Acyl_transf_3"/>
    <property type="match status" value="1"/>
</dbReference>
<dbReference type="GO" id="GO:0016747">
    <property type="term" value="F:acyltransferase activity, transferring groups other than amino-acyl groups"/>
    <property type="evidence" value="ECO:0007669"/>
    <property type="project" value="InterPro"/>
</dbReference>
<dbReference type="EMBL" id="DXBO01000060">
    <property type="protein sequence ID" value="HIZ47963.1"/>
    <property type="molecule type" value="Genomic_DNA"/>
</dbReference>
<keyword evidence="1" id="KW-0812">Transmembrane</keyword>
<dbReference type="PANTHER" id="PTHR23028">
    <property type="entry name" value="ACETYLTRANSFERASE"/>
    <property type="match status" value="1"/>
</dbReference>
<dbReference type="GO" id="GO:0016020">
    <property type="term" value="C:membrane"/>
    <property type="evidence" value="ECO:0007669"/>
    <property type="project" value="TreeGrafter"/>
</dbReference>
<evidence type="ECO:0000259" key="2">
    <source>
        <dbReference type="Pfam" id="PF01757"/>
    </source>
</evidence>
<feature type="transmembrane region" description="Helical" evidence="1">
    <location>
        <begin position="50"/>
        <end position="69"/>
    </location>
</feature>
<feature type="transmembrane region" description="Helical" evidence="1">
    <location>
        <begin position="147"/>
        <end position="169"/>
    </location>
</feature>
<keyword evidence="1" id="KW-0472">Membrane</keyword>
<dbReference type="GO" id="GO:0000271">
    <property type="term" value="P:polysaccharide biosynthetic process"/>
    <property type="evidence" value="ECO:0007669"/>
    <property type="project" value="TreeGrafter"/>
</dbReference>
<evidence type="ECO:0000256" key="1">
    <source>
        <dbReference type="SAM" id="Phobius"/>
    </source>
</evidence>
<keyword evidence="3" id="KW-0012">Acyltransferase</keyword>
<dbReference type="AlphaFoldDB" id="A0A9D2JFS6"/>
<feature type="transmembrane region" description="Helical" evidence="1">
    <location>
        <begin position="89"/>
        <end position="107"/>
    </location>
</feature>
<dbReference type="Proteomes" id="UP000824031">
    <property type="component" value="Unassembled WGS sequence"/>
</dbReference>
<keyword evidence="3" id="KW-0808">Transferase</keyword>
<sequence length="368" mass="41643">MKSERNHALDMLKVFATIFIIFHHYQQDGQGITGQTFHCFVDFYGGNFNFGYVVELFFLISGMCMFPYIQKIAQGLTFYQFYARRVSRLLPLMAVSGVVSAMLLILYDRIYSGNEFYLGKPSFFGAVLQALGMQDGWAFANPSLNNPTWYCSVLLLCYILFYGIVYWSGRLAVSPFYGMAFFLLLGCGIGTYGINLPFLNGSSSRGFYAFFAGVLLAAFMPKIKAWRYSVGVSLLTVLLFAVDFKRANGQLEYLPYLLTFVFYPALIVLVQSNPLARVTGARFWGRWAKITYSVFIWHFPAYLLLFLLLPVLHLDPACVANQAGMLLFACVMQPLGWLSYCLLEKPLNQKVSDALLAARPEMLPREGK</sequence>
<feature type="transmembrane region" description="Helical" evidence="1">
    <location>
        <begin position="230"/>
        <end position="247"/>
    </location>
</feature>
<feature type="transmembrane region" description="Helical" evidence="1">
    <location>
        <begin position="206"/>
        <end position="223"/>
    </location>
</feature>
<feature type="transmembrane region" description="Helical" evidence="1">
    <location>
        <begin position="290"/>
        <end position="312"/>
    </location>
</feature>
<accession>A0A9D2JFS6</accession>
<comment type="caution">
    <text evidence="3">The sequence shown here is derived from an EMBL/GenBank/DDBJ whole genome shotgun (WGS) entry which is preliminary data.</text>
</comment>
<organism evidence="3 4">
    <name type="scientific">Candidatus Gemmiger excrementavium</name>
    <dbReference type="NCBI Taxonomy" id="2838608"/>
    <lineage>
        <taxon>Bacteria</taxon>
        <taxon>Bacillati</taxon>
        <taxon>Bacillota</taxon>
        <taxon>Clostridia</taxon>
        <taxon>Eubacteriales</taxon>
        <taxon>Gemmiger</taxon>
    </lineage>
</organism>
<protein>
    <submittedName>
        <fullName evidence="3">Acyltransferase</fullName>
    </submittedName>
</protein>